<reference evidence="2 3" key="1">
    <citation type="submission" date="2021-06" db="EMBL/GenBank/DDBJ databases">
        <authorList>
            <person name="Palmer J.M."/>
        </authorList>
    </citation>
    <scope>NUCLEOTIDE SEQUENCE [LARGE SCALE GENOMIC DNA]</scope>
    <source>
        <strain evidence="3">if_2019</strain>
        <tissue evidence="2">Muscle</tissue>
    </source>
</reference>
<proteinExistence type="predicted"/>
<feature type="transmembrane region" description="Helical" evidence="1">
    <location>
        <begin position="30"/>
        <end position="54"/>
    </location>
</feature>
<comment type="caution">
    <text evidence="2">The sequence shown here is derived from an EMBL/GenBank/DDBJ whole genome shotgun (WGS) entry which is preliminary data.</text>
</comment>
<feature type="transmembrane region" description="Helical" evidence="1">
    <location>
        <begin position="74"/>
        <end position="100"/>
    </location>
</feature>
<protein>
    <submittedName>
        <fullName evidence="2">Uncharacterized protein</fullName>
    </submittedName>
</protein>
<accession>A0ABV0VGY7</accession>
<keyword evidence="1" id="KW-0812">Transmembrane</keyword>
<keyword evidence="1" id="KW-0472">Membrane</keyword>
<keyword evidence="3" id="KW-1185">Reference proteome</keyword>
<evidence type="ECO:0000313" key="2">
    <source>
        <dbReference type="EMBL" id="MEQ2255442.1"/>
    </source>
</evidence>
<dbReference type="Proteomes" id="UP001482620">
    <property type="component" value="Unassembled WGS sequence"/>
</dbReference>
<evidence type="ECO:0000256" key="1">
    <source>
        <dbReference type="SAM" id="Phobius"/>
    </source>
</evidence>
<keyword evidence="1" id="KW-1133">Transmembrane helix</keyword>
<organism evidence="2 3">
    <name type="scientific">Ilyodon furcidens</name>
    <name type="common">goldbreast splitfin</name>
    <dbReference type="NCBI Taxonomy" id="33524"/>
    <lineage>
        <taxon>Eukaryota</taxon>
        <taxon>Metazoa</taxon>
        <taxon>Chordata</taxon>
        <taxon>Craniata</taxon>
        <taxon>Vertebrata</taxon>
        <taxon>Euteleostomi</taxon>
        <taxon>Actinopterygii</taxon>
        <taxon>Neopterygii</taxon>
        <taxon>Teleostei</taxon>
        <taxon>Neoteleostei</taxon>
        <taxon>Acanthomorphata</taxon>
        <taxon>Ovalentaria</taxon>
        <taxon>Atherinomorphae</taxon>
        <taxon>Cyprinodontiformes</taxon>
        <taxon>Goodeidae</taxon>
        <taxon>Ilyodon</taxon>
    </lineage>
</organism>
<gene>
    <name evidence="2" type="ORF">ILYODFUR_013950</name>
</gene>
<sequence>MYNFFSSSFFFPLERSPPLFSSLLKSDPHWWVVLFLGQFFYVFGDISVVFYWCVFHMQWEGHQAHPNLGSLSSLLLLFSFFDVFVHFCTCVGVCVCVSWLKERPSYTELARGTKWKRCFRSWRFLAQI</sequence>
<evidence type="ECO:0000313" key="3">
    <source>
        <dbReference type="Proteomes" id="UP001482620"/>
    </source>
</evidence>
<name>A0ABV0VGY7_9TELE</name>
<dbReference type="EMBL" id="JAHRIQ010105424">
    <property type="protein sequence ID" value="MEQ2255442.1"/>
    <property type="molecule type" value="Genomic_DNA"/>
</dbReference>